<keyword evidence="2" id="KW-0645">Protease</keyword>
<evidence type="ECO:0000256" key="2">
    <source>
        <dbReference type="ARBA" id="ARBA00022670"/>
    </source>
</evidence>
<comment type="cofactor">
    <cofactor evidence="1">
        <name>Zn(2+)</name>
        <dbReference type="ChEBI" id="CHEBI:29105"/>
    </cofactor>
</comment>
<gene>
    <name evidence="7" type="ORF">A3L02_05145</name>
</gene>
<accession>A0A218P226</accession>
<protein>
    <submittedName>
        <fullName evidence="7">Peptidase M54</fullName>
    </submittedName>
</protein>
<proteinExistence type="predicted"/>
<reference evidence="7 8" key="1">
    <citation type="submission" date="2016-03" db="EMBL/GenBank/DDBJ databases">
        <title>Complete genome sequence of Thermococcus celer.</title>
        <authorList>
            <person name="Oger P.M."/>
        </authorList>
    </citation>
    <scope>NUCLEOTIDE SEQUENCE [LARGE SCALE GENOMIC DNA]</scope>
    <source>
        <strain evidence="7 8">Vu 13</strain>
    </source>
</reference>
<dbReference type="InterPro" id="IPR024079">
    <property type="entry name" value="MetalloPept_cat_dom_sf"/>
</dbReference>
<keyword evidence="6" id="KW-0482">Metalloprotease</keyword>
<dbReference type="Proteomes" id="UP000197156">
    <property type="component" value="Chromosome"/>
</dbReference>
<dbReference type="Pfam" id="PF07998">
    <property type="entry name" value="Peptidase_M54"/>
    <property type="match status" value="2"/>
</dbReference>
<evidence type="ECO:0000313" key="8">
    <source>
        <dbReference type="Proteomes" id="UP000197156"/>
    </source>
</evidence>
<keyword evidence="3" id="KW-0479">Metal-binding</keyword>
<evidence type="ECO:0000256" key="6">
    <source>
        <dbReference type="ARBA" id="ARBA00023049"/>
    </source>
</evidence>
<dbReference type="KEGG" id="tce:A3L02_05145"/>
<dbReference type="AlphaFoldDB" id="A0A218P226"/>
<name>A0A218P226_THECE</name>
<dbReference type="CDD" id="cd11375">
    <property type="entry name" value="Peptidase_M54"/>
    <property type="match status" value="1"/>
</dbReference>
<dbReference type="GO" id="GO:0006508">
    <property type="term" value="P:proteolysis"/>
    <property type="evidence" value="ECO:0007669"/>
    <property type="project" value="UniProtKB-KW"/>
</dbReference>
<dbReference type="RefSeq" id="WP_088862942.1">
    <property type="nucleotide sequence ID" value="NZ_CP014854.1"/>
</dbReference>
<dbReference type="PANTHER" id="PTHR15910:SF1">
    <property type="entry name" value="ARCHAEMETZINCIN-2"/>
    <property type="match status" value="1"/>
</dbReference>
<dbReference type="GO" id="GO:0008237">
    <property type="term" value="F:metallopeptidase activity"/>
    <property type="evidence" value="ECO:0007669"/>
    <property type="project" value="UniProtKB-KW"/>
</dbReference>
<organism evidence="7 8">
    <name type="scientific">Thermococcus celer Vu 13 = JCM 8558</name>
    <dbReference type="NCBI Taxonomy" id="1293037"/>
    <lineage>
        <taxon>Archaea</taxon>
        <taxon>Methanobacteriati</taxon>
        <taxon>Methanobacteriota</taxon>
        <taxon>Thermococci</taxon>
        <taxon>Thermococcales</taxon>
        <taxon>Thermococcaceae</taxon>
        <taxon>Thermococcus</taxon>
    </lineage>
</organism>
<sequence>MEFIAFTYVGNFVNDGVMKEVVFDVFDGANRFFEENNLPLRFLYIGKLKLEPGYLINIYSGEEKIKAYPVEVLVEVLHAKLLGEIEEKPDIRMNRIFALTTFPLVSRNPYFDFYEKFLGVQETLVGLRVMLLSMKPFEPPELSELIKTVQRGSASPAERALLREKLELFKNRLLKGVLHEVGHGFDLGHCTNDCVMNPPSSMGEWDSRMLGYCDSCFINLKRALEWSERNRRE</sequence>
<evidence type="ECO:0000256" key="5">
    <source>
        <dbReference type="ARBA" id="ARBA00022833"/>
    </source>
</evidence>
<dbReference type="SUPFAM" id="SSF55486">
    <property type="entry name" value="Metalloproteases ('zincins'), catalytic domain"/>
    <property type="match status" value="1"/>
</dbReference>
<dbReference type="InterPro" id="IPR012962">
    <property type="entry name" value="Pept_M54_archaemetzincn"/>
</dbReference>
<evidence type="ECO:0000256" key="4">
    <source>
        <dbReference type="ARBA" id="ARBA00022801"/>
    </source>
</evidence>
<keyword evidence="8" id="KW-1185">Reference proteome</keyword>
<evidence type="ECO:0000313" key="7">
    <source>
        <dbReference type="EMBL" id="ASI98992.1"/>
    </source>
</evidence>
<evidence type="ECO:0000256" key="1">
    <source>
        <dbReference type="ARBA" id="ARBA00001947"/>
    </source>
</evidence>
<dbReference type="GO" id="GO:0046872">
    <property type="term" value="F:metal ion binding"/>
    <property type="evidence" value="ECO:0007669"/>
    <property type="project" value="UniProtKB-KW"/>
</dbReference>
<dbReference type="Gene3D" id="3.40.390.10">
    <property type="entry name" value="Collagenase (Catalytic Domain)"/>
    <property type="match status" value="1"/>
</dbReference>
<evidence type="ECO:0000256" key="3">
    <source>
        <dbReference type="ARBA" id="ARBA00022723"/>
    </source>
</evidence>
<dbReference type="EMBL" id="CP014854">
    <property type="protein sequence ID" value="ASI98992.1"/>
    <property type="molecule type" value="Genomic_DNA"/>
</dbReference>
<dbReference type="OrthoDB" id="50281at2157"/>
<dbReference type="GeneID" id="33324120"/>
<keyword evidence="4" id="KW-0378">Hydrolase</keyword>
<keyword evidence="5" id="KW-0862">Zinc</keyword>
<dbReference type="PANTHER" id="PTHR15910">
    <property type="entry name" value="ARCHAEMETZINCIN"/>
    <property type="match status" value="1"/>
</dbReference>